<accession>A0ABR1YCB3</accession>
<protein>
    <submittedName>
        <fullName evidence="2">Uncharacterized protein</fullName>
    </submittedName>
</protein>
<comment type="caution">
    <text evidence="2">The sequence shown here is derived from an EMBL/GenBank/DDBJ whole genome shotgun (WGS) entry which is preliminary data.</text>
</comment>
<feature type="compositionally biased region" description="Low complexity" evidence="1">
    <location>
        <begin position="112"/>
        <end position="125"/>
    </location>
</feature>
<gene>
    <name evidence="2" type="ORF">HDK90DRAFT_67883</name>
</gene>
<feature type="region of interest" description="Disordered" evidence="1">
    <location>
        <begin position="55"/>
        <end position="184"/>
    </location>
</feature>
<sequence length="261" mass="28621">MQKRHQRRMPRRRSHVSSVGSFSGHVYAGQAGSMNHEQHYHHDYTCQYKLRAVVSRTRSRSKHSRLSLGQRASQPRSHPPSHHPPAPLHALAASSSTPPCAERAAVRHPSSHTHIPPSSSFHIPRSFPPFPRPAGRSPPTNPPSPIHLHSLGIYSRPTLSLLPPRSNDAPHRRRTGTDVPSAPPTRARVRLLSPSGSFRRHVLLDLPCSFLSPLPYSVCACLPACLPQPNPPCPLSGVVAWAWLGPIDTPISWLAGRPAGC</sequence>
<organism evidence="2 3">
    <name type="scientific">Phyllosticta capitalensis</name>
    <dbReference type="NCBI Taxonomy" id="121624"/>
    <lineage>
        <taxon>Eukaryota</taxon>
        <taxon>Fungi</taxon>
        <taxon>Dikarya</taxon>
        <taxon>Ascomycota</taxon>
        <taxon>Pezizomycotina</taxon>
        <taxon>Dothideomycetes</taxon>
        <taxon>Dothideomycetes incertae sedis</taxon>
        <taxon>Botryosphaeriales</taxon>
        <taxon>Phyllostictaceae</taxon>
        <taxon>Phyllosticta</taxon>
    </lineage>
</organism>
<keyword evidence="3" id="KW-1185">Reference proteome</keyword>
<feature type="region of interest" description="Disordered" evidence="1">
    <location>
        <begin position="1"/>
        <end position="23"/>
    </location>
</feature>
<name>A0ABR1YCB3_9PEZI</name>
<dbReference type="Proteomes" id="UP001492380">
    <property type="component" value="Unassembled WGS sequence"/>
</dbReference>
<reference evidence="2 3" key="1">
    <citation type="submission" date="2024-04" db="EMBL/GenBank/DDBJ databases">
        <title>Phyllosticta paracitricarpa is synonymous to the EU quarantine fungus P. citricarpa based on phylogenomic analyses.</title>
        <authorList>
            <consortium name="Lawrence Berkeley National Laboratory"/>
            <person name="Van Ingen-Buijs V.A."/>
            <person name="Van Westerhoven A.C."/>
            <person name="Haridas S."/>
            <person name="Skiadas P."/>
            <person name="Martin F."/>
            <person name="Groenewald J.Z."/>
            <person name="Crous P.W."/>
            <person name="Seidl M.F."/>
        </authorList>
    </citation>
    <scope>NUCLEOTIDE SEQUENCE [LARGE SCALE GENOMIC DNA]</scope>
    <source>
        <strain evidence="2 3">CBS 123374</strain>
    </source>
</reference>
<evidence type="ECO:0000313" key="2">
    <source>
        <dbReference type="EMBL" id="KAK8225825.1"/>
    </source>
</evidence>
<evidence type="ECO:0000313" key="3">
    <source>
        <dbReference type="Proteomes" id="UP001492380"/>
    </source>
</evidence>
<dbReference type="EMBL" id="JBBWRZ010000011">
    <property type="protein sequence ID" value="KAK8225825.1"/>
    <property type="molecule type" value="Genomic_DNA"/>
</dbReference>
<evidence type="ECO:0000256" key="1">
    <source>
        <dbReference type="SAM" id="MobiDB-lite"/>
    </source>
</evidence>
<feature type="compositionally biased region" description="Basic residues" evidence="1">
    <location>
        <begin position="1"/>
        <end position="15"/>
    </location>
</feature>
<proteinExistence type="predicted"/>